<feature type="transmembrane region" description="Helical" evidence="1">
    <location>
        <begin position="116"/>
        <end position="134"/>
    </location>
</feature>
<evidence type="ECO:0000313" key="3">
    <source>
        <dbReference type="Proteomes" id="UP000004931"/>
    </source>
</evidence>
<evidence type="ECO:0000313" key="2">
    <source>
        <dbReference type="EMBL" id="EAW30397.1"/>
    </source>
</evidence>
<feature type="transmembrane region" description="Helical" evidence="1">
    <location>
        <begin position="23"/>
        <end position="44"/>
    </location>
</feature>
<dbReference type="STRING" id="247633.GP2143_09335"/>
<organism evidence="2 3">
    <name type="scientific">marine gamma proteobacterium HTCC2143</name>
    <dbReference type="NCBI Taxonomy" id="247633"/>
    <lineage>
        <taxon>Bacteria</taxon>
        <taxon>Pseudomonadati</taxon>
        <taxon>Pseudomonadota</taxon>
        <taxon>Gammaproteobacteria</taxon>
        <taxon>Cellvibrionales</taxon>
        <taxon>Spongiibacteraceae</taxon>
        <taxon>BD1-7 clade</taxon>
    </lineage>
</organism>
<reference evidence="2 3" key="1">
    <citation type="journal article" date="2010" name="J. Bacteriol.">
        <title>Genome sequence of the oligotrophic marine Gammaproteobacterium HTCC2143, isolated from the Oregon Coast.</title>
        <authorList>
            <person name="Oh H.M."/>
            <person name="Kang I."/>
            <person name="Ferriera S."/>
            <person name="Giovannoni S.J."/>
            <person name="Cho J.C."/>
        </authorList>
    </citation>
    <scope>NUCLEOTIDE SEQUENCE [LARGE SCALE GENOMIC DNA]</scope>
    <source>
        <strain evidence="2 3">HTCC2143</strain>
    </source>
</reference>
<gene>
    <name evidence="2" type="ORF">GP2143_09335</name>
</gene>
<keyword evidence="1" id="KW-0812">Transmembrane</keyword>
<proteinExistence type="predicted"/>
<protein>
    <submittedName>
        <fullName evidence="2">Uncharacterized protein</fullName>
    </submittedName>
</protein>
<name>A0YFI3_9GAMM</name>
<keyword evidence="3" id="KW-1185">Reference proteome</keyword>
<accession>A0YFI3</accession>
<keyword evidence="1" id="KW-0472">Membrane</keyword>
<dbReference type="Proteomes" id="UP000004931">
    <property type="component" value="Unassembled WGS sequence"/>
</dbReference>
<feature type="transmembrane region" description="Helical" evidence="1">
    <location>
        <begin position="90"/>
        <end position="110"/>
    </location>
</feature>
<keyword evidence="1" id="KW-1133">Transmembrane helix</keyword>
<dbReference type="AlphaFoldDB" id="A0YFI3"/>
<sequence length="142" mass="15130">MSASYTLNIIIRPLSRGKNMRKLLIAVLIANALFEGLVGALLVISPVSAVPDGNAAGIAFAVNYGFAALTIASIVFWAWREKDNLQTMGVVLGILSTFHSGLTIATAMTISAESGAAPTIVHGIMAVLCWFLFFNRKKWCTG</sequence>
<feature type="transmembrane region" description="Helical" evidence="1">
    <location>
        <begin position="56"/>
        <end position="78"/>
    </location>
</feature>
<evidence type="ECO:0000256" key="1">
    <source>
        <dbReference type="SAM" id="Phobius"/>
    </source>
</evidence>
<comment type="caution">
    <text evidence="2">The sequence shown here is derived from an EMBL/GenBank/DDBJ whole genome shotgun (WGS) entry which is preliminary data.</text>
</comment>
<dbReference type="EMBL" id="AAVT01000008">
    <property type="protein sequence ID" value="EAW30397.1"/>
    <property type="molecule type" value="Genomic_DNA"/>
</dbReference>